<accession>A0A8H6T2G5</accession>
<evidence type="ECO:0000256" key="1">
    <source>
        <dbReference type="ARBA" id="ARBA00007920"/>
    </source>
</evidence>
<proteinExistence type="inferred from homology"/>
<keyword evidence="2" id="KW-0812">Transmembrane</keyword>
<protein>
    <submittedName>
        <fullName evidence="4">F-box domain-containing protein</fullName>
    </submittedName>
</protein>
<dbReference type="Pfam" id="PF05057">
    <property type="entry name" value="DUF676"/>
    <property type="match status" value="1"/>
</dbReference>
<dbReference type="Proteomes" id="UP000636479">
    <property type="component" value="Unassembled WGS sequence"/>
</dbReference>
<sequence>MSFPRLDDNHQPDKIYAYHLFSRSTHLNEAVKIFSEKHHEVHVLNARSFEDSLSLDGIDVNAHRLLEEENPLDAAILALNGVDRRVTHISITGYSLGGLIARYLIGLLFLRGFFDKVQPMNYTSFTTPHVGIPPPPYSSKFWFSLGTALLGRSGAQLHLSDTYGETGRPLLSAMAHPESSFCRGLALFKNVAIYSNAINDVTVRYVSGAIEESDPYAKHSEDEMLPVYIPEFSPLIQSFSLRRPPARPWLRKPRKFDGPLTVWSFPWNMILYLCLPLLIAFWFLYLAIYCPIVLYASEKRVKELLPRLETPPEMPCVSEVHSDAPEMSPVQLGMVRGLNSVTALKKYSAFRPGIRNSHGMIICLESGWEDHQVGRGVLRHWANEFVVL</sequence>
<dbReference type="EMBL" id="JACAZF010000003">
    <property type="protein sequence ID" value="KAF7309816.1"/>
    <property type="molecule type" value="Genomic_DNA"/>
</dbReference>
<dbReference type="AlphaFoldDB" id="A0A8H6T2G5"/>
<keyword evidence="2" id="KW-0472">Membrane</keyword>
<dbReference type="InterPro" id="IPR029058">
    <property type="entry name" value="AB_hydrolase_fold"/>
</dbReference>
<dbReference type="PANTHER" id="PTHR12482">
    <property type="entry name" value="LIPASE ROG1-RELATED-RELATED"/>
    <property type="match status" value="1"/>
</dbReference>
<dbReference type="SUPFAM" id="SSF53474">
    <property type="entry name" value="alpha/beta-Hydrolases"/>
    <property type="match status" value="2"/>
</dbReference>
<dbReference type="InterPro" id="IPR044294">
    <property type="entry name" value="Lipase-like"/>
</dbReference>
<gene>
    <name evidence="4" type="ORF">MIND_00353500</name>
</gene>
<dbReference type="PANTHER" id="PTHR12482:SF62">
    <property type="entry name" value="LIPASE ROG1-RELATED"/>
    <property type="match status" value="1"/>
</dbReference>
<dbReference type="InterPro" id="IPR007751">
    <property type="entry name" value="DUF676_lipase-like"/>
</dbReference>
<dbReference type="RefSeq" id="XP_037223266.1">
    <property type="nucleotide sequence ID" value="XM_037360381.1"/>
</dbReference>
<name>A0A8H6T2G5_9AGAR</name>
<dbReference type="GeneID" id="59342897"/>
<keyword evidence="2" id="KW-1133">Transmembrane helix</keyword>
<evidence type="ECO:0000256" key="2">
    <source>
        <dbReference type="SAM" id="Phobius"/>
    </source>
</evidence>
<organism evidence="4 5">
    <name type="scientific">Mycena indigotica</name>
    <dbReference type="NCBI Taxonomy" id="2126181"/>
    <lineage>
        <taxon>Eukaryota</taxon>
        <taxon>Fungi</taxon>
        <taxon>Dikarya</taxon>
        <taxon>Basidiomycota</taxon>
        <taxon>Agaricomycotina</taxon>
        <taxon>Agaricomycetes</taxon>
        <taxon>Agaricomycetidae</taxon>
        <taxon>Agaricales</taxon>
        <taxon>Marasmiineae</taxon>
        <taxon>Mycenaceae</taxon>
        <taxon>Mycena</taxon>
    </lineage>
</organism>
<dbReference type="Gene3D" id="3.40.50.1820">
    <property type="entry name" value="alpha/beta hydrolase"/>
    <property type="match status" value="1"/>
</dbReference>
<comment type="similarity">
    <text evidence="1">Belongs to the putative lipase ROG1 family.</text>
</comment>
<evidence type="ECO:0000313" key="4">
    <source>
        <dbReference type="EMBL" id="KAF7309816.1"/>
    </source>
</evidence>
<keyword evidence="5" id="KW-1185">Reference proteome</keyword>
<reference evidence="4" key="1">
    <citation type="submission" date="2020-05" db="EMBL/GenBank/DDBJ databases">
        <title>Mycena genomes resolve the evolution of fungal bioluminescence.</title>
        <authorList>
            <person name="Tsai I.J."/>
        </authorList>
    </citation>
    <scope>NUCLEOTIDE SEQUENCE</scope>
    <source>
        <strain evidence="4">171206Taipei</strain>
    </source>
</reference>
<evidence type="ECO:0000313" key="5">
    <source>
        <dbReference type="Proteomes" id="UP000636479"/>
    </source>
</evidence>
<feature type="transmembrane region" description="Helical" evidence="2">
    <location>
        <begin position="269"/>
        <end position="297"/>
    </location>
</feature>
<feature type="domain" description="DUF676" evidence="3">
    <location>
        <begin position="24"/>
        <end position="207"/>
    </location>
</feature>
<evidence type="ECO:0000259" key="3">
    <source>
        <dbReference type="Pfam" id="PF05057"/>
    </source>
</evidence>
<dbReference type="OrthoDB" id="273452at2759"/>
<comment type="caution">
    <text evidence="4">The sequence shown here is derived from an EMBL/GenBank/DDBJ whole genome shotgun (WGS) entry which is preliminary data.</text>
</comment>